<accession>A0AB73FY09</accession>
<sequence length="353" mass="38313">MDLGIAPSYVLKANDNDITAIIRDRFVSLSLTDETGENSDKLEIVLADHDEATRIKVPPRGAELALSLGYDGVLVPKGIFVCDGVSVKGFPEQMTIHAHAAPWEQTPKGKSDFQSHKTRSWKAGITIGAMVSKIASEHGMAAIVSPALASVKLPHFDQSEESDMNLLLRVAKKYDAISKPAGGKLIFAKRGDATTASGAALPKIKVDRSDCGAYDWNASTRESAGTVVAYWHAKRAARRHEIHVGEGEPVKRLKQYFPTQDMALAAARAELARRARGAYTFSVNIPGTPALTAECILDVTGFRDEINGEWLAKRAEHIVNKDGAYRCIVECELPNSNEEVKDTMSGIVSDNSR</sequence>
<proteinExistence type="predicted"/>
<dbReference type="EMBL" id="LOZE01000121">
    <property type="protein sequence ID" value="KVM23302.1"/>
    <property type="molecule type" value="Genomic_DNA"/>
</dbReference>
<comment type="caution">
    <text evidence="1">The sequence shown here is derived from an EMBL/GenBank/DDBJ whole genome shotgun (WGS) entry which is preliminary data.</text>
</comment>
<evidence type="ECO:0000313" key="2">
    <source>
        <dbReference type="Proteomes" id="UP000061665"/>
    </source>
</evidence>
<dbReference type="AlphaFoldDB" id="A0AB73FY09"/>
<protein>
    <submittedName>
        <fullName evidence="1">Phage tail protein</fullName>
    </submittedName>
</protein>
<dbReference type="Pfam" id="PF05954">
    <property type="entry name" value="Phage_GPD"/>
    <property type="match status" value="1"/>
</dbReference>
<dbReference type="Proteomes" id="UP000061665">
    <property type="component" value="Unassembled WGS sequence"/>
</dbReference>
<gene>
    <name evidence="1" type="ORF">WJ53_17640</name>
</gene>
<evidence type="ECO:0000313" key="1">
    <source>
        <dbReference type="EMBL" id="KVM23302.1"/>
    </source>
</evidence>
<name>A0AB73FY09_9BURK</name>
<reference evidence="1 2" key="1">
    <citation type="submission" date="2015-11" db="EMBL/GenBank/DDBJ databases">
        <title>Expanding the genomic diversity of Burkholderia species for the development of highly accurate diagnostics.</title>
        <authorList>
            <person name="Sahl J."/>
            <person name="Keim P."/>
            <person name="Wagner D."/>
        </authorList>
    </citation>
    <scope>NUCLEOTIDE SEQUENCE [LARGE SCALE GENOMIC DNA]</scope>
    <source>
        <strain evidence="1 2">MSMB2058</strain>
    </source>
</reference>
<organism evidence="1 2">
    <name type="scientific">Burkholderia ubonensis</name>
    <dbReference type="NCBI Taxonomy" id="101571"/>
    <lineage>
        <taxon>Bacteria</taxon>
        <taxon>Pseudomonadati</taxon>
        <taxon>Pseudomonadota</taxon>
        <taxon>Betaproteobacteria</taxon>
        <taxon>Burkholderiales</taxon>
        <taxon>Burkholderiaceae</taxon>
        <taxon>Burkholderia</taxon>
        <taxon>Burkholderia cepacia complex</taxon>
    </lineage>
</organism>
<dbReference type="RefSeq" id="WP_059723790.1">
    <property type="nucleotide sequence ID" value="NZ_LOYI01000038.1"/>
</dbReference>
<dbReference type="SUPFAM" id="SSF69279">
    <property type="entry name" value="Phage tail proteins"/>
    <property type="match status" value="1"/>
</dbReference>